<evidence type="ECO:0000256" key="5">
    <source>
        <dbReference type="SAM" id="MobiDB-lite"/>
    </source>
</evidence>
<evidence type="ECO:0000259" key="8">
    <source>
        <dbReference type="Pfam" id="PF25967"/>
    </source>
</evidence>
<organism evidence="9">
    <name type="scientific">Candidatus Nitrotoga fabula</name>
    <dbReference type="NCBI Taxonomy" id="2182327"/>
    <lineage>
        <taxon>Bacteria</taxon>
        <taxon>Pseudomonadati</taxon>
        <taxon>Pseudomonadota</taxon>
        <taxon>Betaproteobacteria</taxon>
        <taxon>Nitrosomonadales</taxon>
        <taxon>Gallionellaceae</taxon>
        <taxon>Candidatus Nitrotoga</taxon>
    </lineage>
</organism>
<feature type="domain" description="Multidrug resistance protein MdtA-like barrel-sandwich hybrid" evidence="6">
    <location>
        <begin position="75"/>
        <end position="192"/>
    </location>
</feature>
<comment type="similarity">
    <text evidence="2">Belongs to the membrane fusion protein (MFP) (TC 8.A.1) family.</text>
</comment>
<feature type="region of interest" description="Disordered" evidence="5">
    <location>
        <begin position="359"/>
        <end position="380"/>
    </location>
</feature>
<dbReference type="GO" id="GO:0030313">
    <property type="term" value="C:cell envelope"/>
    <property type="evidence" value="ECO:0007669"/>
    <property type="project" value="UniProtKB-SubCell"/>
</dbReference>
<dbReference type="AlphaFoldDB" id="A0A2X0QSW7"/>
<dbReference type="GO" id="GO:1990281">
    <property type="term" value="C:efflux pump complex"/>
    <property type="evidence" value="ECO:0007669"/>
    <property type="project" value="TreeGrafter"/>
</dbReference>
<dbReference type="PANTHER" id="PTHR30469">
    <property type="entry name" value="MULTIDRUG RESISTANCE PROTEIN MDTA"/>
    <property type="match status" value="1"/>
</dbReference>
<dbReference type="InterPro" id="IPR058792">
    <property type="entry name" value="Beta-barrel_RND_2"/>
</dbReference>
<evidence type="ECO:0000259" key="7">
    <source>
        <dbReference type="Pfam" id="PF25954"/>
    </source>
</evidence>
<dbReference type="Pfam" id="PF25967">
    <property type="entry name" value="RND-MFP_C"/>
    <property type="match status" value="1"/>
</dbReference>
<dbReference type="PANTHER" id="PTHR30469:SF11">
    <property type="entry name" value="BLL4320 PROTEIN"/>
    <property type="match status" value="1"/>
</dbReference>
<keyword evidence="4" id="KW-0175">Coiled coil</keyword>
<evidence type="ECO:0000259" key="6">
    <source>
        <dbReference type="Pfam" id="PF25917"/>
    </source>
</evidence>
<feature type="compositionally biased region" description="Low complexity" evidence="5">
    <location>
        <begin position="360"/>
        <end position="380"/>
    </location>
</feature>
<accession>A0A2X0QSW7</accession>
<dbReference type="GO" id="GO:0015562">
    <property type="term" value="F:efflux transmembrane transporter activity"/>
    <property type="evidence" value="ECO:0007669"/>
    <property type="project" value="TreeGrafter"/>
</dbReference>
<dbReference type="Pfam" id="PF25917">
    <property type="entry name" value="BSH_RND"/>
    <property type="match status" value="1"/>
</dbReference>
<sequence length="380" mass="40657">MVKGMTKRLVIMLLLTALVFGGIYAFQQFRNKMIQQSIRGMANPPQSVSTTVVQFSAWQPAFEAVGNLRASNGTSLAAEVSGLVTAIHFDSGATVKAGQLLLELNASPFKAQLGQLKAAALLAKQNYDRDVAQYKVQAVSKAAVEVSAANLKSALAQITTQEAIIAQRSIRAPFSGRLGIRQVDLGQYLAPGAVLVNLQKLDPMYLDFSVPQAHMDLVRVGETVAVQTSAFPDRVFTGTVSAIEPQVEISTRNIKVRASISNPKNELIPGLFATVRVNRGGQKEYLTLPNAAISYNPYGSTVFVVKRKGNDAGGKPLLVVEQRFVTTGPTRGDQVAVLSGLKANEIVVTSGQLKLRNGTPVSVNNSVQPSSNPNPDVQDE</sequence>
<dbReference type="Gene3D" id="2.40.420.20">
    <property type="match status" value="1"/>
</dbReference>
<dbReference type="Gene3D" id="6.10.140.1990">
    <property type="match status" value="1"/>
</dbReference>
<feature type="domain" description="CusB-like beta-barrel" evidence="7">
    <location>
        <begin position="206"/>
        <end position="279"/>
    </location>
</feature>
<keyword evidence="3" id="KW-0813">Transport</keyword>
<dbReference type="SUPFAM" id="SSF111369">
    <property type="entry name" value="HlyD-like secretion proteins"/>
    <property type="match status" value="1"/>
</dbReference>
<gene>
    <name evidence="9" type="ORF">NITFAB_0792</name>
</gene>
<dbReference type="Gene3D" id="2.40.50.100">
    <property type="match status" value="1"/>
</dbReference>
<evidence type="ECO:0000313" key="9">
    <source>
        <dbReference type="EMBL" id="SPS05203.1"/>
    </source>
</evidence>
<evidence type="ECO:0000256" key="3">
    <source>
        <dbReference type="ARBA" id="ARBA00022448"/>
    </source>
</evidence>
<evidence type="ECO:0000256" key="2">
    <source>
        <dbReference type="ARBA" id="ARBA00009477"/>
    </source>
</evidence>
<dbReference type="EMBL" id="LS423452">
    <property type="protein sequence ID" value="SPS05203.1"/>
    <property type="molecule type" value="Genomic_DNA"/>
</dbReference>
<dbReference type="Pfam" id="PF25954">
    <property type="entry name" value="Beta-barrel_RND_2"/>
    <property type="match status" value="1"/>
</dbReference>
<dbReference type="Gene3D" id="2.40.30.170">
    <property type="match status" value="1"/>
</dbReference>
<protein>
    <submittedName>
        <fullName evidence="9">Efflux transporter, RND family, MFP subunit</fullName>
    </submittedName>
</protein>
<dbReference type="NCBIfam" id="TIGR01730">
    <property type="entry name" value="RND_mfp"/>
    <property type="match status" value="1"/>
</dbReference>
<name>A0A2X0QSW7_9PROT</name>
<dbReference type="GO" id="GO:1990195">
    <property type="term" value="C:macrolide transmembrane transporter complex"/>
    <property type="evidence" value="ECO:0007669"/>
    <property type="project" value="InterPro"/>
</dbReference>
<dbReference type="InterPro" id="IPR058627">
    <property type="entry name" value="MdtA-like_C"/>
</dbReference>
<dbReference type="InterPro" id="IPR030190">
    <property type="entry name" value="MacA_alpha-hairpin_sf"/>
</dbReference>
<dbReference type="InterPro" id="IPR006143">
    <property type="entry name" value="RND_pump_MFP"/>
</dbReference>
<comment type="subcellular location">
    <subcellularLocation>
        <location evidence="1">Cell envelope</location>
    </subcellularLocation>
</comment>
<proteinExistence type="inferred from homology"/>
<feature type="domain" description="Multidrug resistance protein MdtA-like C-terminal permuted SH3" evidence="8">
    <location>
        <begin position="286"/>
        <end position="351"/>
    </location>
</feature>
<evidence type="ECO:0000256" key="1">
    <source>
        <dbReference type="ARBA" id="ARBA00004196"/>
    </source>
</evidence>
<dbReference type="InterPro" id="IPR058625">
    <property type="entry name" value="MdtA-like_BSH"/>
</dbReference>
<reference evidence="9" key="1">
    <citation type="submission" date="2018-05" db="EMBL/GenBank/DDBJ databases">
        <authorList>
            <person name="Lanie J.A."/>
            <person name="Ng W.-L."/>
            <person name="Kazmierczak K.M."/>
            <person name="Andrzejewski T.M."/>
            <person name="Davidsen T.M."/>
            <person name="Wayne K.J."/>
            <person name="Tettelin H."/>
            <person name="Glass J.I."/>
            <person name="Rusch D."/>
            <person name="Podicherti R."/>
            <person name="Tsui H.-C.T."/>
            <person name="Winkler M.E."/>
        </authorList>
    </citation>
    <scope>NUCLEOTIDE SEQUENCE</scope>
    <source>
        <strain evidence="9">KNB</strain>
    </source>
</reference>
<evidence type="ECO:0000256" key="4">
    <source>
        <dbReference type="ARBA" id="ARBA00023054"/>
    </source>
</evidence>
<dbReference type="GO" id="GO:1990961">
    <property type="term" value="P:xenobiotic detoxification by transmembrane export across the plasma membrane"/>
    <property type="evidence" value="ECO:0007669"/>
    <property type="project" value="InterPro"/>
</dbReference>
<dbReference type="FunFam" id="2.40.30.170:FF:000010">
    <property type="entry name" value="Efflux RND transporter periplasmic adaptor subunit"/>
    <property type="match status" value="1"/>
</dbReference>
<dbReference type="GO" id="GO:0019898">
    <property type="term" value="C:extrinsic component of membrane"/>
    <property type="evidence" value="ECO:0007669"/>
    <property type="project" value="InterPro"/>
</dbReference>